<accession>A0A1B0CRZ9</accession>
<dbReference type="EMBL" id="GITU01004121">
    <property type="protein sequence ID" value="MBC1172824.1"/>
    <property type="molecule type" value="Transcribed_RNA"/>
</dbReference>
<evidence type="ECO:0000313" key="4">
    <source>
        <dbReference type="EMBL" id="MBC1172824.1"/>
    </source>
</evidence>
<protein>
    <recommendedName>
        <fullName evidence="3">Menorin-like domain-containing protein</fullName>
    </recommendedName>
</protein>
<keyword evidence="2" id="KW-0472">Membrane</keyword>
<proteinExistence type="inferred from homology"/>
<sequence length="317" mass="34624">MSKLFVFWMINEDFLVGITMVVGAENLTAITWAHAVNSQELLTATLASNIDMIEADIVLGHLISDPNGPEIPVMGHPPVNTSDISLSSFLQQILDHNGQNAGRTKGVKLDFKSTEVFTGSLAMLTDLWSFMNYPVWLNADIIRGPVNNTGTNPVDANSFLSGCRAFPEAILSIGWTTRWGPDFTEGTYTDDQIDSMSSAIRDNGIPRSSHPITFPVRAGIAAQSQTQLTNLMKAFNETNTVTLTIWSSENDNVDVAKLRSLIFAVGIDKVYVDVPKDLLDQLDLGNPGNGARKLAQLTIMSFFCLSMALFISHLLAK</sequence>
<evidence type="ECO:0000256" key="1">
    <source>
        <dbReference type="ARBA" id="ARBA00044953"/>
    </source>
</evidence>
<dbReference type="InterPro" id="IPR019356">
    <property type="entry name" value="Menorin_dom"/>
</dbReference>
<evidence type="ECO:0000313" key="6">
    <source>
        <dbReference type="Proteomes" id="UP000092461"/>
    </source>
</evidence>
<keyword evidence="2" id="KW-1133">Transmembrane helix</keyword>
<dbReference type="PANTHER" id="PTHR21184:SF6">
    <property type="entry name" value="CONSERVED PLASMA MEMBRANE PROTEIN"/>
    <property type="match status" value="1"/>
</dbReference>
<name>A0A1B0CRZ9_LUTLO</name>
<feature type="transmembrane region" description="Helical" evidence="2">
    <location>
        <begin position="294"/>
        <end position="316"/>
    </location>
</feature>
<dbReference type="Proteomes" id="UP000092461">
    <property type="component" value="Unassembled WGS sequence"/>
</dbReference>
<dbReference type="EMBL" id="AJWK01025520">
    <property type="status" value="NOT_ANNOTATED_CDS"/>
    <property type="molecule type" value="Genomic_DNA"/>
</dbReference>
<dbReference type="AlphaFoldDB" id="A0A1B0CRZ9"/>
<evidence type="ECO:0000259" key="3">
    <source>
        <dbReference type="Pfam" id="PF10223"/>
    </source>
</evidence>
<feature type="domain" description="Menorin-like" evidence="3">
    <location>
        <begin position="26"/>
        <end position="278"/>
    </location>
</feature>
<dbReference type="VEuPathDB" id="VectorBase:LLOJ007648"/>
<reference evidence="6" key="1">
    <citation type="submission" date="2012-05" db="EMBL/GenBank/DDBJ databases">
        <title>Whole Genome Assembly of Lutzomyia longipalpis.</title>
        <authorList>
            <person name="Richards S."/>
            <person name="Qu C."/>
            <person name="Dillon R."/>
            <person name="Worley K."/>
            <person name="Scherer S."/>
            <person name="Batterton M."/>
            <person name="Taylor A."/>
            <person name="Hawes A."/>
            <person name="Hernandez B."/>
            <person name="Kovar C."/>
            <person name="Mandapat C."/>
            <person name="Pham C."/>
            <person name="Qu C."/>
            <person name="Jing C."/>
            <person name="Bess C."/>
            <person name="Bandaranaike D."/>
            <person name="Ngo D."/>
            <person name="Ongeri F."/>
            <person name="Arias F."/>
            <person name="Lara F."/>
            <person name="Weissenberger G."/>
            <person name="Kamau G."/>
            <person name="Han H."/>
            <person name="Shen H."/>
            <person name="Dinh H."/>
            <person name="Khalil I."/>
            <person name="Jones J."/>
            <person name="Shafer J."/>
            <person name="Jayaseelan J."/>
            <person name="Quiroz J."/>
            <person name="Blankenburg K."/>
            <person name="Nguyen L."/>
            <person name="Jackson L."/>
            <person name="Francisco L."/>
            <person name="Tang L.-Y."/>
            <person name="Pu L.-L."/>
            <person name="Perales L."/>
            <person name="Lorensuhewa L."/>
            <person name="Munidasa M."/>
            <person name="Coyle M."/>
            <person name="Taylor M."/>
            <person name="Puazo M."/>
            <person name="Firestine M."/>
            <person name="Scheel M."/>
            <person name="Javaid M."/>
            <person name="Wang M."/>
            <person name="Li M."/>
            <person name="Tabassum N."/>
            <person name="Saada N."/>
            <person name="Osuji N."/>
            <person name="Aqrawi P."/>
            <person name="Fu Q."/>
            <person name="Thornton R."/>
            <person name="Raj R."/>
            <person name="Goodspeed R."/>
            <person name="Mata R."/>
            <person name="Najjar R."/>
            <person name="Gubbala S."/>
            <person name="Lee S."/>
            <person name="Denson S."/>
            <person name="Patil S."/>
            <person name="Macmil S."/>
            <person name="Qi S."/>
            <person name="Matskevitch T."/>
            <person name="Palculict T."/>
            <person name="Mathew T."/>
            <person name="Vee V."/>
            <person name="Velamala V."/>
            <person name="Korchina V."/>
            <person name="Cai W."/>
            <person name="Liu W."/>
            <person name="Dai W."/>
            <person name="Zou X."/>
            <person name="Zhu Y."/>
            <person name="Zhang Y."/>
            <person name="Wu Y.-Q."/>
            <person name="Xin Y."/>
            <person name="Nazarath L."/>
            <person name="Kovar C."/>
            <person name="Han Y."/>
            <person name="Muzny D."/>
            <person name="Gibbs R."/>
        </authorList>
    </citation>
    <scope>NUCLEOTIDE SEQUENCE [LARGE SCALE GENOMIC DNA]</scope>
    <source>
        <strain evidence="6">Jacobina</strain>
    </source>
</reference>
<keyword evidence="6" id="KW-1185">Reference proteome</keyword>
<evidence type="ECO:0000313" key="5">
    <source>
        <dbReference type="EnsemblMetazoa" id="LLOJ007648-PA"/>
    </source>
</evidence>
<dbReference type="VEuPathDB" id="VectorBase:LLONM1_010214"/>
<keyword evidence="2" id="KW-0812">Transmembrane</keyword>
<dbReference type="EnsemblMetazoa" id="LLOJ007648-RA">
    <property type="protein sequence ID" value="LLOJ007648-PA"/>
    <property type="gene ID" value="LLOJ007648"/>
</dbReference>
<dbReference type="GO" id="GO:0005615">
    <property type="term" value="C:extracellular space"/>
    <property type="evidence" value="ECO:0007669"/>
    <property type="project" value="TreeGrafter"/>
</dbReference>
<evidence type="ECO:0000256" key="2">
    <source>
        <dbReference type="SAM" id="Phobius"/>
    </source>
</evidence>
<comment type="similarity">
    <text evidence="1">Belongs to the menorin family.</text>
</comment>
<organism evidence="5 6">
    <name type="scientific">Lutzomyia longipalpis</name>
    <name type="common">Sand fly</name>
    <dbReference type="NCBI Taxonomy" id="7200"/>
    <lineage>
        <taxon>Eukaryota</taxon>
        <taxon>Metazoa</taxon>
        <taxon>Ecdysozoa</taxon>
        <taxon>Arthropoda</taxon>
        <taxon>Hexapoda</taxon>
        <taxon>Insecta</taxon>
        <taxon>Pterygota</taxon>
        <taxon>Neoptera</taxon>
        <taxon>Endopterygota</taxon>
        <taxon>Diptera</taxon>
        <taxon>Nematocera</taxon>
        <taxon>Psychodoidea</taxon>
        <taxon>Psychodidae</taxon>
        <taxon>Lutzomyia</taxon>
        <taxon>Lutzomyia</taxon>
    </lineage>
</organism>
<dbReference type="PANTHER" id="PTHR21184">
    <property type="entry name" value="MENORIN (DENDRITIC BRANCHING PROTEIN)"/>
    <property type="match status" value="1"/>
</dbReference>
<reference evidence="4" key="2">
    <citation type="journal article" date="2020" name="BMC">
        <title>Leishmania infection induces a limited differential gene expression in the sand fly midgut.</title>
        <authorList>
            <person name="Coutinho-Abreu I.V."/>
            <person name="Serafim T.D."/>
            <person name="Meneses C."/>
            <person name="Kamhawi S."/>
            <person name="Oliveira F."/>
            <person name="Valenzuela J.G."/>
        </authorList>
    </citation>
    <scope>NUCLEOTIDE SEQUENCE</scope>
    <source>
        <strain evidence="4">Jacobina</strain>
        <tissue evidence="4">Midgut</tissue>
    </source>
</reference>
<dbReference type="Pfam" id="PF10223">
    <property type="entry name" value="Menorin_N"/>
    <property type="match status" value="1"/>
</dbReference>
<reference evidence="5" key="3">
    <citation type="submission" date="2020-05" db="UniProtKB">
        <authorList>
            <consortium name="EnsemblMetazoa"/>
        </authorList>
    </citation>
    <scope>IDENTIFICATION</scope>
    <source>
        <strain evidence="5">Jacobina</strain>
    </source>
</reference>